<dbReference type="InterPro" id="IPR007325">
    <property type="entry name" value="KFase/CYL"/>
</dbReference>
<proteinExistence type="predicted"/>
<gene>
    <name evidence="1" type="ORF">GCM10009798_03890</name>
</gene>
<organism evidence="1 2">
    <name type="scientific">Nocardioides panacihumi</name>
    <dbReference type="NCBI Taxonomy" id="400774"/>
    <lineage>
        <taxon>Bacteria</taxon>
        <taxon>Bacillati</taxon>
        <taxon>Actinomycetota</taxon>
        <taxon>Actinomycetes</taxon>
        <taxon>Propionibacteriales</taxon>
        <taxon>Nocardioidaceae</taxon>
        <taxon>Nocardioides</taxon>
    </lineage>
</organism>
<keyword evidence="2" id="KW-1185">Reference proteome</keyword>
<dbReference type="EMBL" id="BAAAPB010000001">
    <property type="protein sequence ID" value="GAA1947970.1"/>
    <property type="molecule type" value="Genomic_DNA"/>
</dbReference>
<accession>A0ABN2QA39</accession>
<comment type="caution">
    <text evidence="1">The sequence shown here is derived from an EMBL/GenBank/DDBJ whole genome shotgun (WGS) entry which is preliminary data.</text>
</comment>
<dbReference type="SUPFAM" id="SSF102198">
    <property type="entry name" value="Putative cyclase"/>
    <property type="match status" value="1"/>
</dbReference>
<sequence length="306" mass="33315">MPDQDRRPAYDDLPDGRALGLYGPDDELGALNLLTPARVAAAAALVRSGDVFSLNASLYYPSPHPASAVSRRRPPTHVVHRSERARDDLWDGLFTQYSSQWDGFLHVRDVEHGCFYNGSTDESRGIAAWAERGIAGRGVLLDVGRWRAERGDPLDWRSDAEISVEDLRGCAASQGVDLEPGTILLLRTGWETGFTEASYAERAALATTDFSCPGIEPSRAMLTFLWDSGVAAVAADNFTLEPFPLRDPWLHSAMLNRLGIPIGEFWHLDELATACRTAGRWEFLLTSAPLNGPGSAGSPANVLAIL</sequence>
<dbReference type="PANTHER" id="PTHR34861:SF11">
    <property type="entry name" value="CYCLASE"/>
    <property type="match status" value="1"/>
</dbReference>
<protein>
    <submittedName>
        <fullName evidence="1">Cyclase family protein</fullName>
    </submittedName>
</protein>
<reference evidence="1 2" key="1">
    <citation type="journal article" date="2019" name="Int. J. Syst. Evol. Microbiol.">
        <title>The Global Catalogue of Microorganisms (GCM) 10K type strain sequencing project: providing services to taxonomists for standard genome sequencing and annotation.</title>
        <authorList>
            <consortium name="The Broad Institute Genomics Platform"/>
            <consortium name="The Broad Institute Genome Sequencing Center for Infectious Disease"/>
            <person name="Wu L."/>
            <person name="Ma J."/>
        </authorList>
    </citation>
    <scope>NUCLEOTIDE SEQUENCE [LARGE SCALE GENOMIC DNA]</scope>
    <source>
        <strain evidence="1 2">JCM 15309</strain>
    </source>
</reference>
<name>A0ABN2QA39_9ACTN</name>
<evidence type="ECO:0000313" key="2">
    <source>
        <dbReference type="Proteomes" id="UP001500571"/>
    </source>
</evidence>
<dbReference type="RefSeq" id="WP_344041859.1">
    <property type="nucleotide sequence ID" value="NZ_BAAAPB010000001.1"/>
</dbReference>
<dbReference type="Pfam" id="PF04199">
    <property type="entry name" value="Cyclase"/>
    <property type="match status" value="1"/>
</dbReference>
<dbReference type="PANTHER" id="PTHR34861">
    <property type="match status" value="1"/>
</dbReference>
<evidence type="ECO:0000313" key="1">
    <source>
        <dbReference type="EMBL" id="GAA1947970.1"/>
    </source>
</evidence>
<dbReference type="Proteomes" id="UP001500571">
    <property type="component" value="Unassembled WGS sequence"/>
</dbReference>
<dbReference type="Gene3D" id="3.50.30.50">
    <property type="entry name" value="Putative cyclase"/>
    <property type="match status" value="1"/>
</dbReference>
<dbReference type="InterPro" id="IPR037175">
    <property type="entry name" value="KFase_sf"/>
</dbReference>